<proteinExistence type="inferred from homology"/>
<evidence type="ECO:0000313" key="12">
    <source>
        <dbReference type="Proteomes" id="UP000199446"/>
    </source>
</evidence>
<evidence type="ECO:0000313" key="11">
    <source>
        <dbReference type="EMBL" id="SDF10023.1"/>
    </source>
</evidence>
<feature type="transmembrane region" description="Helical" evidence="9">
    <location>
        <begin position="53"/>
        <end position="70"/>
    </location>
</feature>
<reference evidence="12" key="1">
    <citation type="submission" date="2016-10" db="EMBL/GenBank/DDBJ databases">
        <authorList>
            <person name="Varghese N."/>
            <person name="Submissions S."/>
        </authorList>
    </citation>
    <scope>NUCLEOTIDE SEQUENCE [LARGE SCALE GENOMIC DNA]</scope>
    <source>
        <strain evidence="12">CGMCC 1.6992</strain>
    </source>
</reference>
<feature type="transmembrane region" description="Helical" evidence="9">
    <location>
        <begin position="91"/>
        <end position="116"/>
    </location>
</feature>
<evidence type="ECO:0000256" key="7">
    <source>
        <dbReference type="ARBA" id="ARBA00023136"/>
    </source>
</evidence>
<dbReference type="AlphaFoldDB" id="A0A1G7IBM1"/>
<dbReference type="PANTHER" id="PTHR35011">
    <property type="entry name" value="2,3-DIKETO-L-GULONATE TRAP TRANSPORTER SMALL PERMEASE PROTEIN YIAM"/>
    <property type="match status" value="1"/>
</dbReference>
<keyword evidence="12" id="KW-1185">Reference proteome</keyword>
<protein>
    <submittedName>
        <fullName evidence="11">TRAP-type mannitol/chloroaromatic compound transport system, small permease component</fullName>
    </submittedName>
</protein>
<feature type="transmembrane region" description="Helical" evidence="9">
    <location>
        <begin position="21"/>
        <end position="41"/>
    </location>
</feature>
<dbReference type="Pfam" id="PF04290">
    <property type="entry name" value="DctQ"/>
    <property type="match status" value="1"/>
</dbReference>
<feature type="domain" description="Tripartite ATP-independent periplasmic transporters DctQ component" evidence="10">
    <location>
        <begin position="34"/>
        <end position="161"/>
    </location>
</feature>
<evidence type="ECO:0000256" key="5">
    <source>
        <dbReference type="ARBA" id="ARBA00022692"/>
    </source>
</evidence>
<name>A0A1G7IBM1_9DEIN</name>
<evidence type="ECO:0000256" key="2">
    <source>
        <dbReference type="ARBA" id="ARBA00022448"/>
    </source>
</evidence>
<evidence type="ECO:0000256" key="9">
    <source>
        <dbReference type="SAM" id="Phobius"/>
    </source>
</evidence>
<comment type="similarity">
    <text evidence="8">Belongs to the TRAP transporter small permease family.</text>
</comment>
<organism evidence="11 12">
    <name type="scientific">Thermus arciformis</name>
    <dbReference type="NCBI Taxonomy" id="482827"/>
    <lineage>
        <taxon>Bacteria</taxon>
        <taxon>Thermotogati</taxon>
        <taxon>Deinococcota</taxon>
        <taxon>Deinococci</taxon>
        <taxon>Thermales</taxon>
        <taxon>Thermaceae</taxon>
        <taxon>Thermus</taxon>
    </lineage>
</organism>
<evidence type="ECO:0000259" key="10">
    <source>
        <dbReference type="Pfam" id="PF04290"/>
    </source>
</evidence>
<keyword evidence="6 9" id="KW-1133">Transmembrane helix</keyword>
<evidence type="ECO:0000256" key="3">
    <source>
        <dbReference type="ARBA" id="ARBA00022475"/>
    </source>
</evidence>
<sequence>MRALLLISRAIDALNERVGQLVAWLVLLVTLLSAVNAGVRYAFRYSSNAYLEAQWYLFGLIFLWGAGWTLKHNGHVRVDVLYSRLPKRAQLWIDLLGTLFFLLPMVGLVLWLSWPIVMESLRIREMSPDAGGLPRWPIKLALPIGLVLLGLQGFSEIIKRIAALTGHLELSAEASEEVV</sequence>
<feature type="transmembrane region" description="Helical" evidence="9">
    <location>
        <begin position="136"/>
        <end position="154"/>
    </location>
</feature>
<dbReference type="Proteomes" id="UP000199446">
    <property type="component" value="Unassembled WGS sequence"/>
</dbReference>
<keyword evidence="4" id="KW-0997">Cell inner membrane</keyword>
<dbReference type="GO" id="GO:0005886">
    <property type="term" value="C:plasma membrane"/>
    <property type="evidence" value="ECO:0007669"/>
    <property type="project" value="UniProtKB-SubCell"/>
</dbReference>
<dbReference type="OrthoDB" id="9795655at2"/>
<evidence type="ECO:0000256" key="4">
    <source>
        <dbReference type="ARBA" id="ARBA00022519"/>
    </source>
</evidence>
<gene>
    <name evidence="11" type="ORF">SAMN04488243_1259</name>
</gene>
<dbReference type="STRING" id="482827.SAMN04488243_1259"/>
<dbReference type="InterPro" id="IPR055348">
    <property type="entry name" value="DctQ"/>
</dbReference>
<accession>A0A1G7IBM1</accession>
<evidence type="ECO:0000256" key="6">
    <source>
        <dbReference type="ARBA" id="ARBA00022989"/>
    </source>
</evidence>
<dbReference type="InterPro" id="IPR007387">
    <property type="entry name" value="TRAP_DctQ"/>
</dbReference>
<keyword evidence="5 9" id="KW-0812">Transmembrane</keyword>
<dbReference type="EMBL" id="FNBC01000025">
    <property type="protein sequence ID" value="SDF10023.1"/>
    <property type="molecule type" value="Genomic_DNA"/>
</dbReference>
<keyword evidence="2" id="KW-0813">Transport</keyword>
<evidence type="ECO:0000256" key="8">
    <source>
        <dbReference type="ARBA" id="ARBA00038436"/>
    </source>
</evidence>
<evidence type="ECO:0000256" key="1">
    <source>
        <dbReference type="ARBA" id="ARBA00004429"/>
    </source>
</evidence>
<dbReference type="RefSeq" id="WP_093007920.1">
    <property type="nucleotide sequence ID" value="NZ_FNBC01000025.1"/>
</dbReference>
<dbReference type="PANTHER" id="PTHR35011:SF4">
    <property type="entry name" value="SLL1102 PROTEIN"/>
    <property type="match status" value="1"/>
</dbReference>
<keyword evidence="7 9" id="KW-0472">Membrane</keyword>
<keyword evidence="3" id="KW-1003">Cell membrane</keyword>
<comment type="subcellular location">
    <subcellularLocation>
        <location evidence="1">Cell inner membrane</location>
        <topology evidence="1">Multi-pass membrane protein</topology>
    </subcellularLocation>
</comment>